<sequence>MTNIKLFLKRDMLFAVSGLLAVIACLVGRLSLNFIDFHVILTLLGLMAVIKVLERLGVLDYFAEKIIQISHTNRSLIRNLAFLAFFSSMILTNDIAILTLLPVFLKIVQKTPQFKEKIIGTTLIIIAANLGSSCLPFGNPQNLYLFAYYQMSFGDFLVLLLPFFGLSIVALLVACQFIPNKQLEVVPQERRAIERKNLVLPTVAMIVMILSVLHLFPYQVAVILAILAAFFSDREALKEVDYRLLGTFVFFFLIVGNLGEVSGFVTMIRRMLGSFTSVMFSSALISQVISNVPAALLLAPFTQEAHALVLGVNIGGLGTLIASLANLIGYKVFAVYFVKEKKQLVKTFTIINGIFLVIFLVFFYGLQLIGG</sequence>
<feature type="domain" description="Citrate transporter-like" evidence="7">
    <location>
        <begin position="15"/>
        <end position="304"/>
    </location>
</feature>
<comment type="caution">
    <text evidence="8">The sequence shown here is derived from an EMBL/GenBank/DDBJ whole genome shotgun (WGS) entry which is preliminary data.</text>
</comment>
<feature type="transmembrane region" description="Helical" evidence="6">
    <location>
        <begin position="198"/>
        <end position="231"/>
    </location>
</feature>
<feature type="transmembrane region" description="Helical" evidence="6">
    <location>
        <begin position="12"/>
        <end position="31"/>
    </location>
</feature>
<gene>
    <name evidence="8" type="ORF">JZO70_15900</name>
</gene>
<comment type="subcellular location">
    <subcellularLocation>
        <location evidence="1">Membrane</location>
        <topology evidence="1">Multi-pass membrane protein</topology>
    </subcellularLocation>
</comment>
<evidence type="ECO:0000256" key="6">
    <source>
        <dbReference type="SAM" id="Phobius"/>
    </source>
</evidence>
<proteinExistence type="predicted"/>
<feature type="transmembrane region" description="Helical" evidence="6">
    <location>
        <begin position="156"/>
        <end position="178"/>
    </location>
</feature>
<feature type="transmembrane region" description="Helical" evidence="6">
    <location>
        <begin position="243"/>
        <end position="266"/>
    </location>
</feature>
<protein>
    <recommendedName>
        <fullName evidence="7">Citrate transporter-like domain-containing protein</fullName>
    </recommendedName>
</protein>
<dbReference type="PROSITE" id="PS51257">
    <property type="entry name" value="PROKAR_LIPOPROTEIN"/>
    <property type="match status" value="1"/>
</dbReference>
<dbReference type="PANTHER" id="PTHR43568:SF1">
    <property type="entry name" value="P PROTEIN"/>
    <property type="match status" value="1"/>
</dbReference>
<dbReference type="Pfam" id="PF03600">
    <property type="entry name" value="CitMHS"/>
    <property type="match status" value="1"/>
</dbReference>
<evidence type="ECO:0000256" key="4">
    <source>
        <dbReference type="ARBA" id="ARBA00022989"/>
    </source>
</evidence>
<evidence type="ECO:0000313" key="8">
    <source>
        <dbReference type="EMBL" id="MBO1307660.1"/>
    </source>
</evidence>
<evidence type="ECO:0000259" key="7">
    <source>
        <dbReference type="Pfam" id="PF03600"/>
    </source>
</evidence>
<feature type="transmembrane region" description="Helical" evidence="6">
    <location>
        <begin position="350"/>
        <end position="369"/>
    </location>
</feature>
<evidence type="ECO:0000256" key="2">
    <source>
        <dbReference type="ARBA" id="ARBA00022448"/>
    </source>
</evidence>
<name>A0ABS3LDF8_9ENTE</name>
<accession>A0ABS3LDF8</accession>
<keyword evidence="5 6" id="KW-0472">Membrane</keyword>
<dbReference type="Proteomes" id="UP000664601">
    <property type="component" value="Unassembled WGS sequence"/>
</dbReference>
<keyword evidence="4 6" id="KW-1133">Transmembrane helix</keyword>
<evidence type="ECO:0000256" key="1">
    <source>
        <dbReference type="ARBA" id="ARBA00004141"/>
    </source>
</evidence>
<dbReference type="RefSeq" id="WP_207674652.1">
    <property type="nucleotide sequence ID" value="NZ_JAFREM010000025.1"/>
</dbReference>
<feature type="transmembrane region" description="Helical" evidence="6">
    <location>
        <begin position="314"/>
        <end position="338"/>
    </location>
</feature>
<organism evidence="8 9">
    <name type="scientific">Candidatus Enterococcus moelleringii</name>
    <dbReference type="NCBI Taxonomy" id="2815325"/>
    <lineage>
        <taxon>Bacteria</taxon>
        <taxon>Bacillati</taxon>
        <taxon>Bacillota</taxon>
        <taxon>Bacilli</taxon>
        <taxon>Lactobacillales</taxon>
        <taxon>Enterococcaceae</taxon>
        <taxon>Enterococcus</taxon>
    </lineage>
</organism>
<dbReference type="InterPro" id="IPR051475">
    <property type="entry name" value="Diverse_Ion_Transporter"/>
</dbReference>
<keyword evidence="2" id="KW-0813">Transport</keyword>
<keyword evidence="9" id="KW-1185">Reference proteome</keyword>
<keyword evidence="3 6" id="KW-0812">Transmembrane</keyword>
<dbReference type="PANTHER" id="PTHR43568">
    <property type="entry name" value="P PROTEIN"/>
    <property type="match status" value="1"/>
</dbReference>
<evidence type="ECO:0000313" key="9">
    <source>
        <dbReference type="Proteomes" id="UP000664601"/>
    </source>
</evidence>
<evidence type="ECO:0000256" key="3">
    <source>
        <dbReference type="ARBA" id="ARBA00022692"/>
    </source>
</evidence>
<dbReference type="EMBL" id="JAFREM010000025">
    <property type="protein sequence ID" value="MBO1307660.1"/>
    <property type="molecule type" value="Genomic_DNA"/>
</dbReference>
<feature type="transmembrane region" description="Helical" evidence="6">
    <location>
        <begin position="278"/>
        <end position="302"/>
    </location>
</feature>
<reference evidence="8 9" key="1">
    <citation type="submission" date="2021-03" db="EMBL/GenBank/DDBJ databases">
        <title>Enterococcal diversity collection.</title>
        <authorList>
            <person name="Gilmore M.S."/>
            <person name="Schwartzman J."/>
            <person name="Van Tyne D."/>
            <person name="Martin M."/>
            <person name="Earl A.M."/>
            <person name="Manson A.L."/>
            <person name="Straub T."/>
            <person name="Salamzade R."/>
            <person name="Saavedra J."/>
            <person name="Lebreton F."/>
            <person name="Prichula J."/>
            <person name="Schaufler K."/>
            <person name="Gaca A."/>
            <person name="Sgardioli B."/>
            <person name="Wagenaar J."/>
            <person name="Strong T."/>
        </authorList>
    </citation>
    <scope>NUCLEOTIDE SEQUENCE [LARGE SCALE GENOMIC DNA]</scope>
    <source>
        <strain evidence="8 9">669A</strain>
    </source>
</reference>
<dbReference type="InterPro" id="IPR004680">
    <property type="entry name" value="Cit_transptr-like_dom"/>
</dbReference>
<evidence type="ECO:0000256" key="5">
    <source>
        <dbReference type="ARBA" id="ARBA00023136"/>
    </source>
</evidence>
<feature type="transmembrane region" description="Helical" evidence="6">
    <location>
        <begin position="80"/>
        <end position="105"/>
    </location>
</feature>
<feature type="transmembrane region" description="Helical" evidence="6">
    <location>
        <begin position="37"/>
        <end position="59"/>
    </location>
</feature>